<name>A0A1M5EKT7_9BACT</name>
<dbReference type="Proteomes" id="UP000184368">
    <property type="component" value="Unassembled WGS sequence"/>
</dbReference>
<evidence type="ECO:0000313" key="2">
    <source>
        <dbReference type="Proteomes" id="UP000184368"/>
    </source>
</evidence>
<evidence type="ECO:0000313" key="1">
    <source>
        <dbReference type="EMBL" id="SHF79681.1"/>
    </source>
</evidence>
<sequence>MVLKVRNAAGLFLFKGMRHTEINYLKETMTLEQYQRLYLFHTAAIKDKTEGQINAAAEWINSEMVKIAYNISDEQLNSLPVGEYYVMQRNLAQFTLLYPEANTRRYIKANGNWYYLELLPSNLPTVASFRALHAFRPEQAGDFFTRMHYLVALMVRPSRRICGIFFRGKHNLKDVEKYSEDLKQARFIDVIAIWQYYLKGSVRHAAEIVKQHQEEMIQRGHELGYSPEEVQDSINRIQSL</sequence>
<accession>A0A1M5EKT7</accession>
<dbReference type="EMBL" id="FQUO01000012">
    <property type="protein sequence ID" value="SHF79681.1"/>
    <property type="molecule type" value="Genomic_DNA"/>
</dbReference>
<dbReference type="AlphaFoldDB" id="A0A1M5EKT7"/>
<reference evidence="1 2" key="1">
    <citation type="submission" date="2016-11" db="EMBL/GenBank/DDBJ databases">
        <authorList>
            <person name="Jaros S."/>
            <person name="Januszkiewicz K."/>
            <person name="Wedrychowicz H."/>
        </authorList>
    </citation>
    <scope>NUCLEOTIDE SEQUENCE [LARGE SCALE GENOMIC DNA]</scope>
    <source>
        <strain evidence="1 2">DSM 26897</strain>
    </source>
</reference>
<organism evidence="1 2">
    <name type="scientific">Cnuella takakiae</name>
    <dbReference type="NCBI Taxonomy" id="1302690"/>
    <lineage>
        <taxon>Bacteria</taxon>
        <taxon>Pseudomonadati</taxon>
        <taxon>Bacteroidota</taxon>
        <taxon>Chitinophagia</taxon>
        <taxon>Chitinophagales</taxon>
        <taxon>Chitinophagaceae</taxon>
        <taxon>Cnuella</taxon>
    </lineage>
</organism>
<proteinExistence type="predicted"/>
<gene>
    <name evidence="1" type="ORF">SAMN05444008_11282</name>
</gene>
<keyword evidence="2" id="KW-1185">Reference proteome</keyword>
<protein>
    <submittedName>
        <fullName evidence="1">Uncharacterized protein</fullName>
    </submittedName>
</protein>
<dbReference type="STRING" id="1302690.BUE76_04310"/>